<dbReference type="STRING" id="1817864.A2Z21_03675"/>
<comment type="subcellular location">
    <subcellularLocation>
        <location evidence="1">Membrane</location>
        <topology evidence="1">Multi-pass membrane protein</topology>
    </subcellularLocation>
</comment>
<feature type="transmembrane region" description="Helical" evidence="8">
    <location>
        <begin position="20"/>
        <end position="39"/>
    </location>
</feature>
<dbReference type="Proteomes" id="UP000179157">
    <property type="component" value="Unassembled WGS sequence"/>
</dbReference>
<dbReference type="GO" id="GO:0042371">
    <property type="term" value="P:vitamin K biosynthetic process"/>
    <property type="evidence" value="ECO:0007669"/>
    <property type="project" value="TreeGrafter"/>
</dbReference>
<evidence type="ECO:0000313" key="9">
    <source>
        <dbReference type="EMBL" id="OGF52700.1"/>
    </source>
</evidence>
<accession>A0A1F5UNL9</accession>
<name>A0A1F5UNL9_FRAXR</name>
<dbReference type="InterPro" id="IPR044878">
    <property type="entry name" value="UbiA_sf"/>
</dbReference>
<keyword evidence="5 8" id="KW-0812">Transmembrane</keyword>
<comment type="caution">
    <text evidence="9">The sequence shown here is derived from an EMBL/GenBank/DDBJ whole genome shotgun (WGS) entry which is preliminary data.</text>
</comment>
<feature type="transmembrane region" description="Helical" evidence="8">
    <location>
        <begin position="100"/>
        <end position="117"/>
    </location>
</feature>
<evidence type="ECO:0000256" key="3">
    <source>
        <dbReference type="ARBA" id="ARBA00022428"/>
    </source>
</evidence>
<dbReference type="AlphaFoldDB" id="A0A1F5UNL9"/>
<gene>
    <name evidence="9" type="ORF">A2Z21_03675</name>
</gene>
<evidence type="ECO:0000256" key="7">
    <source>
        <dbReference type="ARBA" id="ARBA00023136"/>
    </source>
</evidence>
<protein>
    <recommendedName>
        <fullName evidence="11">1,4-dihydroxy-2-naphthoate octaprenyltransferase</fullName>
    </recommendedName>
</protein>
<dbReference type="InterPro" id="IPR000537">
    <property type="entry name" value="UbiA_prenyltransferase"/>
</dbReference>
<feature type="transmembrane region" description="Helical" evidence="8">
    <location>
        <begin position="129"/>
        <end position="146"/>
    </location>
</feature>
<dbReference type="UniPathway" id="UPA00079"/>
<dbReference type="InterPro" id="IPR026046">
    <property type="entry name" value="UBIAD1"/>
</dbReference>
<keyword evidence="3" id="KW-0474">Menaquinone biosynthesis</keyword>
<dbReference type="PIRSF" id="PIRSF005355">
    <property type="entry name" value="UBIAD1"/>
    <property type="match status" value="1"/>
</dbReference>
<proteinExistence type="predicted"/>
<reference evidence="9 10" key="1">
    <citation type="journal article" date="2016" name="Nat. Commun.">
        <title>Thousands of microbial genomes shed light on interconnected biogeochemical processes in an aquifer system.</title>
        <authorList>
            <person name="Anantharaman K."/>
            <person name="Brown C.T."/>
            <person name="Hug L.A."/>
            <person name="Sharon I."/>
            <person name="Castelle C.J."/>
            <person name="Probst A.J."/>
            <person name="Thomas B.C."/>
            <person name="Singh A."/>
            <person name="Wilkins M.J."/>
            <person name="Karaoz U."/>
            <person name="Brodie E.L."/>
            <person name="Williams K.H."/>
            <person name="Hubbard S.S."/>
            <person name="Banfield J.F."/>
        </authorList>
    </citation>
    <scope>NUCLEOTIDE SEQUENCE [LARGE SCALE GENOMIC DNA]</scope>
    <source>
        <strain evidence="10">RBG_16_55_9</strain>
    </source>
</reference>
<evidence type="ECO:0000256" key="6">
    <source>
        <dbReference type="ARBA" id="ARBA00022989"/>
    </source>
</evidence>
<dbReference type="Pfam" id="PF01040">
    <property type="entry name" value="UbiA"/>
    <property type="match status" value="1"/>
</dbReference>
<evidence type="ECO:0008006" key="11">
    <source>
        <dbReference type="Google" id="ProtNLM"/>
    </source>
</evidence>
<evidence type="ECO:0000256" key="2">
    <source>
        <dbReference type="ARBA" id="ARBA00004863"/>
    </source>
</evidence>
<evidence type="ECO:0000256" key="8">
    <source>
        <dbReference type="SAM" id="Phobius"/>
    </source>
</evidence>
<evidence type="ECO:0000256" key="1">
    <source>
        <dbReference type="ARBA" id="ARBA00004141"/>
    </source>
</evidence>
<keyword evidence="7 8" id="KW-0472">Membrane</keyword>
<sequence length="282" mass="31118">MTTVSVTVASLMALPTFNWPLYLAVLAGMILVHAATNLINDYFDVRHGVDRSDSPTARYRPHPLLTGILSPRQALVGILILYGLSALIGLYLVWLRGWPIAVIAALGGLASFFYTAGPIQYKHRALGECSVFFMWGPLMMLGTYYVQTGSWDHAAPVLWASLPIGLWVALVLLANNLKDIKYDLQTGLTMGTLLGRKGTLRLYTLLVAIVYLLTALGMILHVIPLWGILVFASLPMAWKLLRMLQSAPEIPPDADPRTAQLAMIFGLLLILSLLLEHFIPWI</sequence>
<evidence type="ECO:0000256" key="4">
    <source>
        <dbReference type="ARBA" id="ARBA00022679"/>
    </source>
</evidence>
<dbReference type="PANTHER" id="PTHR13929">
    <property type="entry name" value="1,4-DIHYDROXY-2-NAPHTHOATE OCTAPRENYLTRANSFERASE"/>
    <property type="match status" value="1"/>
</dbReference>
<feature type="transmembrane region" description="Helical" evidence="8">
    <location>
        <begin position="158"/>
        <end position="177"/>
    </location>
</feature>
<dbReference type="GO" id="GO:0009234">
    <property type="term" value="P:menaquinone biosynthetic process"/>
    <property type="evidence" value="ECO:0007669"/>
    <property type="project" value="UniProtKB-UniPathway"/>
</dbReference>
<comment type="pathway">
    <text evidence="2">Quinol/quinone metabolism; menaquinone biosynthesis.</text>
</comment>
<organism evidence="9 10">
    <name type="scientific">Fraserbacteria sp. (strain RBG_16_55_9)</name>
    <dbReference type="NCBI Taxonomy" id="1817864"/>
    <lineage>
        <taxon>Bacteria</taxon>
        <taxon>Candidatus Fraseribacteriota</taxon>
    </lineage>
</organism>
<dbReference type="GO" id="GO:0004659">
    <property type="term" value="F:prenyltransferase activity"/>
    <property type="evidence" value="ECO:0007669"/>
    <property type="project" value="InterPro"/>
</dbReference>
<keyword evidence="6 8" id="KW-1133">Transmembrane helix</keyword>
<evidence type="ECO:0000313" key="10">
    <source>
        <dbReference type="Proteomes" id="UP000179157"/>
    </source>
</evidence>
<keyword evidence="4" id="KW-0808">Transferase</keyword>
<dbReference type="EMBL" id="MFGX01000131">
    <property type="protein sequence ID" value="OGF52700.1"/>
    <property type="molecule type" value="Genomic_DNA"/>
</dbReference>
<evidence type="ECO:0000256" key="5">
    <source>
        <dbReference type="ARBA" id="ARBA00022692"/>
    </source>
</evidence>
<feature type="transmembrane region" description="Helical" evidence="8">
    <location>
        <begin position="198"/>
        <end position="217"/>
    </location>
</feature>
<feature type="transmembrane region" description="Helical" evidence="8">
    <location>
        <begin position="261"/>
        <end position="279"/>
    </location>
</feature>
<dbReference type="GO" id="GO:0016020">
    <property type="term" value="C:membrane"/>
    <property type="evidence" value="ECO:0007669"/>
    <property type="project" value="UniProtKB-SubCell"/>
</dbReference>
<dbReference type="CDD" id="cd13962">
    <property type="entry name" value="PT_UbiA_UBIAD1"/>
    <property type="match status" value="1"/>
</dbReference>
<dbReference type="PANTHER" id="PTHR13929:SF0">
    <property type="entry name" value="UBIA PRENYLTRANSFERASE DOMAIN-CONTAINING PROTEIN 1"/>
    <property type="match status" value="1"/>
</dbReference>
<dbReference type="Gene3D" id="1.10.357.140">
    <property type="entry name" value="UbiA prenyltransferase"/>
    <property type="match status" value="1"/>
</dbReference>
<feature type="transmembrane region" description="Helical" evidence="8">
    <location>
        <begin position="74"/>
        <end position="94"/>
    </location>
</feature>